<comment type="caution">
    <text evidence="2">The sequence shown here is derived from an EMBL/GenBank/DDBJ whole genome shotgun (WGS) entry which is preliminary data.</text>
</comment>
<keyword evidence="3" id="KW-1185">Reference proteome</keyword>
<organism evidence="2 3">
    <name type="scientific">Pipistrellus kuhlii</name>
    <name type="common">Kuhl's pipistrelle</name>
    <dbReference type="NCBI Taxonomy" id="59472"/>
    <lineage>
        <taxon>Eukaryota</taxon>
        <taxon>Metazoa</taxon>
        <taxon>Chordata</taxon>
        <taxon>Craniata</taxon>
        <taxon>Vertebrata</taxon>
        <taxon>Euteleostomi</taxon>
        <taxon>Mammalia</taxon>
        <taxon>Eutheria</taxon>
        <taxon>Laurasiatheria</taxon>
        <taxon>Chiroptera</taxon>
        <taxon>Yangochiroptera</taxon>
        <taxon>Vespertilionidae</taxon>
        <taxon>Pipistrellus</taxon>
    </lineage>
</organism>
<dbReference type="InterPro" id="IPR012337">
    <property type="entry name" value="RNaseH-like_sf"/>
</dbReference>
<dbReference type="AlphaFoldDB" id="A0A7J8B1N8"/>
<feature type="compositionally biased region" description="Polar residues" evidence="1">
    <location>
        <begin position="126"/>
        <end position="145"/>
    </location>
</feature>
<dbReference type="PANTHER" id="PTHR45913">
    <property type="entry name" value="EPM2A-INTERACTING PROTEIN 1"/>
    <property type="match status" value="1"/>
</dbReference>
<reference evidence="2 3" key="1">
    <citation type="journal article" date="2020" name="Nature">
        <title>Six reference-quality genomes reveal evolution of bat adaptations.</title>
        <authorList>
            <person name="Jebb D."/>
            <person name="Huang Z."/>
            <person name="Pippel M."/>
            <person name="Hughes G.M."/>
            <person name="Lavrichenko K."/>
            <person name="Devanna P."/>
            <person name="Winkler S."/>
            <person name="Jermiin L.S."/>
            <person name="Skirmuntt E.C."/>
            <person name="Katzourakis A."/>
            <person name="Burkitt-Gray L."/>
            <person name="Ray D.A."/>
            <person name="Sullivan K.A.M."/>
            <person name="Roscito J.G."/>
            <person name="Kirilenko B.M."/>
            <person name="Davalos L.M."/>
            <person name="Corthals A.P."/>
            <person name="Power M.L."/>
            <person name="Jones G."/>
            <person name="Ransome R.D."/>
            <person name="Dechmann D.K.N."/>
            <person name="Locatelli A.G."/>
            <person name="Puechmaille S.J."/>
            <person name="Fedrigo O."/>
            <person name="Jarvis E.D."/>
            <person name="Hiller M."/>
            <person name="Vernes S.C."/>
            <person name="Myers E.W."/>
            <person name="Teeling E.C."/>
        </authorList>
    </citation>
    <scope>NUCLEOTIDE SEQUENCE [LARGE SCALE GENOMIC DNA]</scope>
    <source>
        <strain evidence="2">MPipKuh1</strain>
        <tissue evidence="2">Flight muscle</tissue>
    </source>
</reference>
<evidence type="ECO:0000313" key="2">
    <source>
        <dbReference type="EMBL" id="KAF6392733.1"/>
    </source>
</evidence>
<dbReference type="SUPFAM" id="SSF53098">
    <property type="entry name" value="Ribonuclease H-like"/>
    <property type="match status" value="1"/>
</dbReference>
<dbReference type="Proteomes" id="UP000558488">
    <property type="component" value="Unassembled WGS sequence"/>
</dbReference>
<evidence type="ECO:0000313" key="3">
    <source>
        <dbReference type="Proteomes" id="UP000558488"/>
    </source>
</evidence>
<gene>
    <name evidence="2" type="ORF">mPipKuh1_007909</name>
</gene>
<sequence>MAAAAAAAQCRSPRCAAERRGFRRELDSWRHRLMHCVGFESILEGLYGPRLRRDLSLFEDCEPEELTDWSMDENCSFCNLQREADSRGRKRDSELETWMRENHRSTAACTPPTEDVPATKDCVPSLDSSQSTPTEELSSQGQSNTEKIEYQAENYLNTLFRKKGAMFDMATKKKQRKTEDENREFKVEWTETFAFIQNLNGLPTCLICQEKLAHNKKSNLERHFTTKHVSFSTKYPVGDARKKAVEELQKSQEKSSSVFNYGMQSSNNVNIASFVVSQEIAKRGKPYTDGEYIKSCFINVSEKLFRDFKNKGDILKKIKELPLSAKTVKDRTVKMSSNITDQQVEDLKLVSSLSIAVDESCDINNTAQVSLFVRFVSSTGPKEELLGLLPLKGQTSGEDIANSVIECIERHHIPLDKIVSISTDGAKSMTDVRNGFVDILKEKINHEILTYHCIIHQEALCAQTFPEEICKVMELVINMINSIIAKAPNHCQFKEFLVEMESEYPDLLLHNKVRWISRGNVLKHFASLLTEIKAFLLEKGVHYPELMNDQWIQKFYFMVDVTSHLNQLNHKLRGKGNTVFSMLEEVISFENKLSLFAQDFERETLIHFPSLLKHRQENNSDIDICYFKTTLLNMREAFLNRFKELRNSKATLAFVKKPLNATVTELNFSPFNIDIGNFEMQLLDLKNKELWSSKFERLCADIEILEKNKCELSSQHKWSALKHLEKEDMLIFNTWNSIPDSYNQLKKLAFAVLSLFGSTYLCEQSFSSMNLIKSKLRSRLIDENLESRVKLKTTTYKPDLPKLSKEMQGHCSH</sequence>
<name>A0A7J8B1N8_PIPKU</name>
<dbReference type="PANTHER" id="PTHR45913:SF10">
    <property type="entry name" value="DUF4371 DOMAIN-CONTAINING PROTEIN"/>
    <property type="match status" value="1"/>
</dbReference>
<feature type="region of interest" description="Disordered" evidence="1">
    <location>
        <begin position="101"/>
        <end position="146"/>
    </location>
</feature>
<proteinExistence type="predicted"/>
<accession>A0A7J8B1N8</accession>
<dbReference type="EMBL" id="JACAGB010000001">
    <property type="protein sequence ID" value="KAF6392733.1"/>
    <property type="molecule type" value="Genomic_DNA"/>
</dbReference>
<evidence type="ECO:0000256" key="1">
    <source>
        <dbReference type="SAM" id="MobiDB-lite"/>
    </source>
</evidence>
<protein>
    <submittedName>
        <fullName evidence="2">Uncharacterized protein</fullName>
    </submittedName>
</protein>